<sequence>MSGYAPPISHATVATDEVIPLCSMDIYRYATAFSGAYKWCINGTLDVQVLKLGLDELIARGEWRKLGARIRRNAEGRLEWHVPRQFSKARPAYHMTISTYASMEAAKLYIPGATSVPSIQPNLGPDSVFVHPSTPITLEEYLDPEHDHPCFNIHVSLFLDGSVTCTGITIPHVLGDGTGISKMLMNWLTLMGNPNAAVPAMHSYDKDPFAPLESAYEFAEDLTTETWEEILHNIHLQEEREDHPREVRTVYLPGSLVSRMRAEAVEELAQRRKRGEDVPDFLSENDILSAWWIKILCTDVDPDDKTPLISFVGSSLRKQLPEYFPRDTWYPHNATLAFASESVPIGAVRNMTICDIALLSRWALVRGLADKQALKRAVALKLWSKALTANNATSFTSPSSAFGAWHFTSAWTEARCMDWDFSPAVALSPVPGTETRRAKPGSVRAFSGGVYQYGPYPVRALLTVLAKDKDGGYWLQPYMRKAYWNAGLEDRLRRFGWSAKL</sequence>
<dbReference type="RefSeq" id="XP_007866352.1">
    <property type="nucleotide sequence ID" value="XM_007868161.1"/>
</dbReference>
<name>S7RQL4_GLOTA</name>
<evidence type="ECO:0000313" key="2">
    <source>
        <dbReference type="Proteomes" id="UP000030669"/>
    </source>
</evidence>
<gene>
    <name evidence="1" type="ORF">GLOTRDRAFT_93712</name>
</gene>
<dbReference type="EMBL" id="KB469302">
    <property type="protein sequence ID" value="EPQ55194.1"/>
    <property type="molecule type" value="Genomic_DNA"/>
</dbReference>
<dbReference type="InterPro" id="IPR023213">
    <property type="entry name" value="CAT-like_dom_sf"/>
</dbReference>
<organism evidence="1 2">
    <name type="scientific">Gloeophyllum trabeum (strain ATCC 11539 / FP-39264 / Madison 617)</name>
    <name type="common">Brown rot fungus</name>
    <dbReference type="NCBI Taxonomy" id="670483"/>
    <lineage>
        <taxon>Eukaryota</taxon>
        <taxon>Fungi</taxon>
        <taxon>Dikarya</taxon>
        <taxon>Basidiomycota</taxon>
        <taxon>Agaricomycotina</taxon>
        <taxon>Agaricomycetes</taxon>
        <taxon>Gloeophyllales</taxon>
        <taxon>Gloeophyllaceae</taxon>
        <taxon>Gloeophyllum</taxon>
    </lineage>
</organism>
<dbReference type="HOGENOM" id="CLU_029797_2_1_1"/>
<protein>
    <submittedName>
        <fullName evidence="1">Uncharacterized protein</fullName>
    </submittedName>
</protein>
<proteinExistence type="predicted"/>
<dbReference type="OrthoDB" id="21502at2759"/>
<evidence type="ECO:0000313" key="1">
    <source>
        <dbReference type="EMBL" id="EPQ55194.1"/>
    </source>
</evidence>
<dbReference type="Gene3D" id="3.30.559.10">
    <property type="entry name" value="Chloramphenicol acetyltransferase-like domain"/>
    <property type="match status" value="2"/>
</dbReference>
<accession>S7RQL4</accession>
<dbReference type="OMA" id="VVLQWQH"/>
<keyword evidence="2" id="KW-1185">Reference proteome</keyword>
<dbReference type="GeneID" id="19309541"/>
<dbReference type="eggNOG" id="ENOG502S6KB">
    <property type="taxonomic scope" value="Eukaryota"/>
</dbReference>
<reference evidence="1 2" key="1">
    <citation type="journal article" date="2012" name="Science">
        <title>The Paleozoic origin of enzymatic lignin decomposition reconstructed from 31 fungal genomes.</title>
        <authorList>
            <person name="Floudas D."/>
            <person name="Binder M."/>
            <person name="Riley R."/>
            <person name="Barry K."/>
            <person name="Blanchette R.A."/>
            <person name="Henrissat B."/>
            <person name="Martinez A.T."/>
            <person name="Otillar R."/>
            <person name="Spatafora J.W."/>
            <person name="Yadav J.S."/>
            <person name="Aerts A."/>
            <person name="Benoit I."/>
            <person name="Boyd A."/>
            <person name="Carlson A."/>
            <person name="Copeland A."/>
            <person name="Coutinho P.M."/>
            <person name="de Vries R.P."/>
            <person name="Ferreira P."/>
            <person name="Findley K."/>
            <person name="Foster B."/>
            <person name="Gaskell J."/>
            <person name="Glotzer D."/>
            <person name="Gorecki P."/>
            <person name="Heitman J."/>
            <person name="Hesse C."/>
            <person name="Hori C."/>
            <person name="Igarashi K."/>
            <person name="Jurgens J.A."/>
            <person name="Kallen N."/>
            <person name="Kersten P."/>
            <person name="Kohler A."/>
            <person name="Kuees U."/>
            <person name="Kumar T.K.A."/>
            <person name="Kuo A."/>
            <person name="LaButti K."/>
            <person name="Larrondo L.F."/>
            <person name="Lindquist E."/>
            <person name="Ling A."/>
            <person name="Lombard V."/>
            <person name="Lucas S."/>
            <person name="Lundell T."/>
            <person name="Martin R."/>
            <person name="McLaughlin D.J."/>
            <person name="Morgenstern I."/>
            <person name="Morin E."/>
            <person name="Murat C."/>
            <person name="Nagy L.G."/>
            <person name="Nolan M."/>
            <person name="Ohm R.A."/>
            <person name="Patyshakuliyeva A."/>
            <person name="Rokas A."/>
            <person name="Ruiz-Duenas F.J."/>
            <person name="Sabat G."/>
            <person name="Salamov A."/>
            <person name="Samejima M."/>
            <person name="Schmutz J."/>
            <person name="Slot J.C."/>
            <person name="St John F."/>
            <person name="Stenlid J."/>
            <person name="Sun H."/>
            <person name="Sun S."/>
            <person name="Syed K."/>
            <person name="Tsang A."/>
            <person name="Wiebenga A."/>
            <person name="Young D."/>
            <person name="Pisabarro A."/>
            <person name="Eastwood D.C."/>
            <person name="Martin F."/>
            <person name="Cullen D."/>
            <person name="Grigoriev I.V."/>
            <person name="Hibbett D.S."/>
        </authorList>
    </citation>
    <scope>NUCLEOTIDE SEQUENCE [LARGE SCALE GENOMIC DNA]</scope>
    <source>
        <strain evidence="1 2">ATCC 11539</strain>
    </source>
</reference>
<dbReference type="KEGG" id="gtr:GLOTRDRAFT_93712"/>
<dbReference type="AlphaFoldDB" id="S7RQL4"/>
<dbReference type="Proteomes" id="UP000030669">
    <property type="component" value="Unassembled WGS sequence"/>
</dbReference>